<name>A0A1F7XDR3_9BACT</name>
<dbReference type="AlphaFoldDB" id="A0A1F7XDR3"/>
<feature type="domain" description="PD-(D/E)XK endonuclease-like" evidence="1">
    <location>
        <begin position="78"/>
        <end position="218"/>
    </location>
</feature>
<dbReference type="InterPro" id="IPR011604">
    <property type="entry name" value="PDDEXK-like_dom_sf"/>
</dbReference>
<dbReference type="Pfam" id="PF12705">
    <property type="entry name" value="PDDEXK_1"/>
    <property type="match status" value="1"/>
</dbReference>
<dbReference type="Gene3D" id="3.90.320.10">
    <property type="match status" value="1"/>
</dbReference>
<evidence type="ECO:0000259" key="1">
    <source>
        <dbReference type="Pfam" id="PF12705"/>
    </source>
</evidence>
<accession>A0A1F7XDR3</accession>
<dbReference type="Proteomes" id="UP000179013">
    <property type="component" value="Unassembled WGS sequence"/>
</dbReference>
<dbReference type="InterPro" id="IPR038726">
    <property type="entry name" value="PDDEXK_AddAB-type"/>
</dbReference>
<gene>
    <name evidence="2" type="ORF">A2V80_00985</name>
</gene>
<evidence type="ECO:0000313" key="3">
    <source>
        <dbReference type="Proteomes" id="UP000179013"/>
    </source>
</evidence>
<comment type="caution">
    <text evidence="2">The sequence shown here is derived from an EMBL/GenBank/DDBJ whole genome shotgun (WGS) entry which is preliminary data.</text>
</comment>
<sequence length="225" mass="25843">MIKISPSGVGMLLECPKCLWLFANEGIKRPAGIFPSLPSGMDEIFKNYFDVYRAKGELPPEIDGKVDGKLFEDLEKLKAWRDINFGKGGFYTQFPEVDIEMRGAIDELLINDKGEFIPFDFKTRGYPTKVDTHEHYQHQLDLYTLLFEKNNLKSANYGYLLFFWPKKYSKGVTSFETELVKMKVSPESGMKIINEVHEIITNPMPPAHAECEFCLYRGVGEEFAE</sequence>
<protein>
    <recommendedName>
        <fullName evidence="1">PD-(D/E)XK endonuclease-like domain-containing protein</fullName>
    </recommendedName>
</protein>
<proteinExistence type="predicted"/>
<dbReference type="EMBL" id="MGFU01000035">
    <property type="protein sequence ID" value="OGM12548.1"/>
    <property type="molecule type" value="Genomic_DNA"/>
</dbReference>
<organism evidence="2 3">
    <name type="scientific">Candidatus Woesebacteria bacterium RBG_16_39_8b</name>
    <dbReference type="NCBI Taxonomy" id="1802482"/>
    <lineage>
        <taxon>Bacteria</taxon>
        <taxon>Candidatus Woeseibacteriota</taxon>
    </lineage>
</organism>
<reference evidence="2 3" key="1">
    <citation type="journal article" date="2016" name="Nat. Commun.">
        <title>Thousands of microbial genomes shed light on interconnected biogeochemical processes in an aquifer system.</title>
        <authorList>
            <person name="Anantharaman K."/>
            <person name="Brown C.T."/>
            <person name="Hug L.A."/>
            <person name="Sharon I."/>
            <person name="Castelle C.J."/>
            <person name="Probst A.J."/>
            <person name="Thomas B.C."/>
            <person name="Singh A."/>
            <person name="Wilkins M.J."/>
            <person name="Karaoz U."/>
            <person name="Brodie E.L."/>
            <person name="Williams K.H."/>
            <person name="Hubbard S.S."/>
            <person name="Banfield J.F."/>
        </authorList>
    </citation>
    <scope>NUCLEOTIDE SEQUENCE [LARGE SCALE GENOMIC DNA]</scope>
</reference>
<evidence type="ECO:0000313" key="2">
    <source>
        <dbReference type="EMBL" id="OGM12548.1"/>
    </source>
</evidence>